<evidence type="ECO:0000256" key="1">
    <source>
        <dbReference type="ARBA" id="ARBA00022729"/>
    </source>
</evidence>
<dbReference type="InterPro" id="IPR008397">
    <property type="entry name" value="Alginate_lyase_dom"/>
</dbReference>
<evidence type="ECO:0000256" key="3">
    <source>
        <dbReference type="SAM" id="SignalP"/>
    </source>
</evidence>
<dbReference type="EMBL" id="PYLS01000001">
    <property type="protein sequence ID" value="PST84986.1"/>
    <property type="molecule type" value="Genomic_DNA"/>
</dbReference>
<dbReference type="Pfam" id="PF05426">
    <property type="entry name" value="Alginate_lyase"/>
    <property type="match status" value="1"/>
</dbReference>
<gene>
    <name evidence="5" type="ORF">C7T94_02375</name>
</gene>
<evidence type="ECO:0000313" key="5">
    <source>
        <dbReference type="EMBL" id="PST84986.1"/>
    </source>
</evidence>
<evidence type="ECO:0000256" key="2">
    <source>
        <dbReference type="ARBA" id="ARBA00023239"/>
    </source>
</evidence>
<dbReference type="Proteomes" id="UP000240912">
    <property type="component" value="Unassembled WGS sequence"/>
</dbReference>
<comment type="caution">
    <text evidence="5">The sequence shown here is derived from an EMBL/GenBank/DDBJ whole genome shotgun (WGS) entry which is preliminary data.</text>
</comment>
<keyword evidence="6" id="KW-1185">Reference proteome</keyword>
<organism evidence="5 6">
    <name type="scientific">Pedobacter yulinensis</name>
    <dbReference type="NCBI Taxonomy" id="2126353"/>
    <lineage>
        <taxon>Bacteria</taxon>
        <taxon>Pseudomonadati</taxon>
        <taxon>Bacteroidota</taxon>
        <taxon>Sphingobacteriia</taxon>
        <taxon>Sphingobacteriales</taxon>
        <taxon>Sphingobacteriaceae</taxon>
        <taxon>Pedobacter</taxon>
    </lineage>
</organism>
<dbReference type="GO" id="GO:0016829">
    <property type="term" value="F:lyase activity"/>
    <property type="evidence" value="ECO:0007669"/>
    <property type="project" value="UniProtKB-KW"/>
</dbReference>
<dbReference type="RefSeq" id="WP_107213277.1">
    <property type="nucleotide sequence ID" value="NZ_KZ686268.1"/>
</dbReference>
<dbReference type="Gene3D" id="1.50.10.100">
    <property type="entry name" value="Chondroitin AC/alginate lyase"/>
    <property type="match status" value="1"/>
</dbReference>
<accession>A0A2T3HRE3</accession>
<protein>
    <recommendedName>
        <fullName evidence="4">Alginate lyase domain-containing protein</fullName>
    </recommendedName>
</protein>
<dbReference type="GO" id="GO:0042597">
    <property type="term" value="C:periplasmic space"/>
    <property type="evidence" value="ECO:0007669"/>
    <property type="project" value="InterPro"/>
</dbReference>
<name>A0A2T3HRE3_9SPHI</name>
<proteinExistence type="predicted"/>
<dbReference type="OrthoDB" id="1043373at2"/>
<feature type="chain" id="PRO_5015604178" description="Alginate lyase domain-containing protein" evidence="3">
    <location>
        <begin position="21"/>
        <end position="364"/>
    </location>
</feature>
<feature type="domain" description="Alginate lyase" evidence="4">
    <location>
        <begin position="54"/>
        <end position="287"/>
    </location>
</feature>
<sequence length="364" mass="40253">MPAKLILCLCIACIFSGVRAQFVSFSGPELDKLKNRMAADQQAAVLYSKWKRTAEAALASKPQPIEKIRSQGLLMGNPAKTASLNAVADAPKMYALALVYRIEKDEKYLNKATEFLCSWARTNQATGNPVDETKLEEAFLAFDLIRPAVKRKQRDSIARWLNSIAAAELSAASAKEGRSTAKNNWNSHRIKIMVQTTLATGTRQFKAAIDKAIRTQLALNLQADGSTFDFHERDALHYHIYSLEPLLKALIAWRRAGNTDYFRYSTPGGASLKKSVDFLLPFFTGQKQHIEFANSKVGFDKARAGNGEKGYVPAAFVPGRAIPVFTLAAYFDAAYTAVLNHAEPRPAAYLDWELLSSEVKAGRK</sequence>
<evidence type="ECO:0000313" key="6">
    <source>
        <dbReference type="Proteomes" id="UP000240912"/>
    </source>
</evidence>
<keyword evidence="1 3" id="KW-0732">Signal</keyword>
<evidence type="ECO:0000259" key="4">
    <source>
        <dbReference type="Pfam" id="PF05426"/>
    </source>
</evidence>
<keyword evidence="2" id="KW-0456">Lyase</keyword>
<reference evidence="5 6" key="1">
    <citation type="submission" date="2018-03" db="EMBL/GenBank/DDBJ databases">
        <authorList>
            <person name="Keele B.F."/>
        </authorList>
    </citation>
    <scope>NUCLEOTIDE SEQUENCE [LARGE SCALE GENOMIC DNA]</scope>
    <source>
        <strain evidence="5 6">YL28-9</strain>
    </source>
</reference>
<feature type="signal peptide" evidence="3">
    <location>
        <begin position="1"/>
        <end position="20"/>
    </location>
</feature>
<dbReference type="InterPro" id="IPR008929">
    <property type="entry name" value="Chondroitin_lyas"/>
</dbReference>
<dbReference type="AlphaFoldDB" id="A0A2T3HRE3"/>
<dbReference type="SUPFAM" id="SSF48230">
    <property type="entry name" value="Chondroitin AC/alginate lyase"/>
    <property type="match status" value="1"/>
</dbReference>